<sequence>MSIISRVGVAEEVEDSMRWTHSSNGEFTGKSFLEEYNKSKEQDCTFARLLWRSLVPPKVELLTWFVIHEKLNTRER</sequence>
<keyword evidence="3" id="KW-1185">Reference proteome</keyword>
<dbReference type="Pfam" id="PF13966">
    <property type="entry name" value="zf-RVT"/>
    <property type="match status" value="1"/>
</dbReference>
<name>A0ABU6V5N5_9FABA</name>
<comment type="caution">
    <text evidence="2">The sequence shown here is derived from an EMBL/GenBank/DDBJ whole genome shotgun (WGS) entry which is preliminary data.</text>
</comment>
<protein>
    <recommendedName>
        <fullName evidence="1">Reverse transcriptase zinc-binding domain-containing protein</fullName>
    </recommendedName>
</protein>
<proteinExistence type="predicted"/>
<feature type="domain" description="Reverse transcriptase zinc-binding" evidence="1">
    <location>
        <begin position="32"/>
        <end position="76"/>
    </location>
</feature>
<evidence type="ECO:0000313" key="3">
    <source>
        <dbReference type="Proteomes" id="UP001341840"/>
    </source>
</evidence>
<gene>
    <name evidence="2" type="ORF">PIB30_013380</name>
</gene>
<evidence type="ECO:0000259" key="1">
    <source>
        <dbReference type="Pfam" id="PF13966"/>
    </source>
</evidence>
<dbReference type="EMBL" id="JASCZI010151069">
    <property type="protein sequence ID" value="MED6168651.1"/>
    <property type="molecule type" value="Genomic_DNA"/>
</dbReference>
<feature type="non-terminal residue" evidence="2">
    <location>
        <position position="76"/>
    </location>
</feature>
<accession>A0ABU6V5N5</accession>
<evidence type="ECO:0000313" key="2">
    <source>
        <dbReference type="EMBL" id="MED6168651.1"/>
    </source>
</evidence>
<reference evidence="2 3" key="1">
    <citation type="journal article" date="2023" name="Plants (Basel)">
        <title>Bridging the Gap: Combining Genomics and Transcriptomics Approaches to Understand Stylosanthes scabra, an Orphan Legume from the Brazilian Caatinga.</title>
        <authorList>
            <person name="Ferreira-Neto J.R.C."/>
            <person name="da Silva M.D."/>
            <person name="Binneck E."/>
            <person name="de Melo N.F."/>
            <person name="da Silva R.H."/>
            <person name="de Melo A.L.T.M."/>
            <person name="Pandolfi V."/>
            <person name="Bustamante F.O."/>
            <person name="Brasileiro-Vidal A.C."/>
            <person name="Benko-Iseppon A.M."/>
        </authorList>
    </citation>
    <scope>NUCLEOTIDE SEQUENCE [LARGE SCALE GENOMIC DNA]</scope>
    <source>
        <tissue evidence="2">Leaves</tissue>
    </source>
</reference>
<dbReference type="InterPro" id="IPR026960">
    <property type="entry name" value="RVT-Znf"/>
</dbReference>
<organism evidence="2 3">
    <name type="scientific">Stylosanthes scabra</name>
    <dbReference type="NCBI Taxonomy" id="79078"/>
    <lineage>
        <taxon>Eukaryota</taxon>
        <taxon>Viridiplantae</taxon>
        <taxon>Streptophyta</taxon>
        <taxon>Embryophyta</taxon>
        <taxon>Tracheophyta</taxon>
        <taxon>Spermatophyta</taxon>
        <taxon>Magnoliopsida</taxon>
        <taxon>eudicotyledons</taxon>
        <taxon>Gunneridae</taxon>
        <taxon>Pentapetalae</taxon>
        <taxon>rosids</taxon>
        <taxon>fabids</taxon>
        <taxon>Fabales</taxon>
        <taxon>Fabaceae</taxon>
        <taxon>Papilionoideae</taxon>
        <taxon>50 kb inversion clade</taxon>
        <taxon>dalbergioids sensu lato</taxon>
        <taxon>Dalbergieae</taxon>
        <taxon>Pterocarpus clade</taxon>
        <taxon>Stylosanthes</taxon>
    </lineage>
</organism>
<dbReference type="Proteomes" id="UP001341840">
    <property type="component" value="Unassembled WGS sequence"/>
</dbReference>